<keyword evidence="4 8" id="KW-0456">Lyase</keyword>
<dbReference type="CDD" id="cd01563">
    <property type="entry name" value="Thr-synth_1"/>
    <property type="match status" value="1"/>
</dbReference>
<dbReference type="Gene3D" id="3.40.50.1100">
    <property type="match status" value="2"/>
</dbReference>
<dbReference type="InterPro" id="IPR004450">
    <property type="entry name" value="Thr_synthase-like"/>
</dbReference>
<evidence type="ECO:0000256" key="5">
    <source>
        <dbReference type="NCBIfam" id="TIGR00260"/>
    </source>
</evidence>
<dbReference type="GO" id="GO:0009088">
    <property type="term" value="P:threonine biosynthetic process"/>
    <property type="evidence" value="ECO:0007669"/>
    <property type="project" value="UniProtKB-UniRule"/>
</dbReference>
<dbReference type="GO" id="GO:0004794">
    <property type="term" value="F:threonine deaminase activity"/>
    <property type="evidence" value="ECO:0007669"/>
    <property type="project" value="TreeGrafter"/>
</dbReference>
<evidence type="ECO:0000256" key="6">
    <source>
        <dbReference type="PIRSR" id="PIRSR604450-51"/>
    </source>
</evidence>
<comment type="cofactor">
    <cofactor evidence="1 6">
        <name>pyridoxal 5'-phosphate</name>
        <dbReference type="ChEBI" id="CHEBI:597326"/>
    </cofactor>
</comment>
<proteinExistence type="inferred from homology"/>
<dbReference type="AlphaFoldDB" id="A0A6G8Q644"/>
<evidence type="ECO:0000313" key="8">
    <source>
        <dbReference type="EMBL" id="QIN81951.1"/>
    </source>
</evidence>
<evidence type="ECO:0000256" key="1">
    <source>
        <dbReference type="ARBA" id="ARBA00001933"/>
    </source>
</evidence>
<protein>
    <recommendedName>
        <fullName evidence="5">Threonine synthase</fullName>
        <ecNumber evidence="5">4.2.3.1</ecNumber>
    </recommendedName>
</protein>
<evidence type="ECO:0000256" key="4">
    <source>
        <dbReference type="ARBA" id="ARBA00023239"/>
    </source>
</evidence>
<evidence type="ECO:0000256" key="2">
    <source>
        <dbReference type="ARBA" id="ARBA00005517"/>
    </source>
</evidence>
<name>A0A6G8Q644_9ACTN</name>
<evidence type="ECO:0000313" key="9">
    <source>
        <dbReference type="Proteomes" id="UP000501452"/>
    </source>
</evidence>
<dbReference type="SUPFAM" id="SSF53686">
    <property type="entry name" value="Tryptophan synthase beta subunit-like PLP-dependent enzymes"/>
    <property type="match status" value="1"/>
</dbReference>
<evidence type="ECO:0000259" key="7">
    <source>
        <dbReference type="Pfam" id="PF00291"/>
    </source>
</evidence>
<dbReference type="InterPro" id="IPR001926">
    <property type="entry name" value="TrpB-like_PALP"/>
</dbReference>
<accession>A0A6G8Q644</accession>
<dbReference type="GO" id="GO:0004795">
    <property type="term" value="F:threonine synthase activity"/>
    <property type="evidence" value="ECO:0007669"/>
    <property type="project" value="UniProtKB-UniRule"/>
</dbReference>
<keyword evidence="9" id="KW-1185">Reference proteome</keyword>
<dbReference type="PANTHER" id="PTHR48078:SF6">
    <property type="entry name" value="L-THREONINE DEHYDRATASE CATABOLIC TDCB"/>
    <property type="match status" value="1"/>
</dbReference>
<comment type="similarity">
    <text evidence="2">Belongs to the threonine synthase family.</text>
</comment>
<dbReference type="EMBL" id="CP045119">
    <property type="protein sequence ID" value="QIN81951.1"/>
    <property type="molecule type" value="Genomic_DNA"/>
</dbReference>
<dbReference type="EC" id="4.2.3.1" evidence="5"/>
<reference evidence="8 9" key="1">
    <citation type="submission" date="2019-10" db="EMBL/GenBank/DDBJ databases">
        <title>Rubrobacter sp nov SCSIO 52090 isolated from a deep-sea sediment in the South China Sea.</title>
        <authorList>
            <person name="Chen R.W."/>
        </authorList>
    </citation>
    <scope>NUCLEOTIDE SEQUENCE [LARGE SCALE GENOMIC DNA]</scope>
    <source>
        <strain evidence="8 9">SCSIO 52909</strain>
    </source>
</reference>
<evidence type="ECO:0000256" key="3">
    <source>
        <dbReference type="ARBA" id="ARBA00022898"/>
    </source>
</evidence>
<dbReference type="GO" id="GO:0006567">
    <property type="term" value="P:L-threonine catabolic process"/>
    <property type="evidence" value="ECO:0007669"/>
    <property type="project" value="TreeGrafter"/>
</dbReference>
<sequence>MGTVTSATLTGVDGSVEQIDGWSWGTLTGGRGRSSWATTTSVGCCPGACSGGGMWRYRRLLPVGEGEVRYPLQIGGTPLVASPRLREVTGMGRLWFKDETRTPTGSNKDRATALVLEQALRNGVGTVSCASTGNVAVSLSVGAAACGVRAVIFVPAEVSETKLRLMLLAGAAVIKVEDGYEAAFRLSREAAKAFGWYDRNTGVNPLTIEAKKTVAFEIWEQLGRRVPDAIILSVGDGPTYSAMVKGFRELVACGATEKLPRVVGVQAEGCQPLARAWRTGSPVRSVRPRTVADGIAVGAPVSAALVLRDARETGGGFVTVSDGEMLEAIGTLASGGGIVAEPAGAAAFAGLSKAVSGGLISEDEETVVHVTGTGLKNPQYLRPTTEAAIVRAGLEEVEAVLEMNSTERGLV</sequence>
<organism evidence="8 9">
    <name type="scientific">Rubrobacter tropicus</name>
    <dbReference type="NCBI Taxonomy" id="2653851"/>
    <lineage>
        <taxon>Bacteria</taxon>
        <taxon>Bacillati</taxon>
        <taxon>Actinomycetota</taxon>
        <taxon>Rubrobacteria</taxon>
        <taxon>Rubrobacterales</taxon>
        <taxon>Rubrobacteraceae</taxon>
        <taxon>Rubrobacter</taxon>
    </lineage>
</organism>
<dbReference type="GO" id="GO:0006565">
    <property type="term" value="P:L-serine catabolic process"/>
    <property type="evidence" value="ECO:0007669"/>
    <property type="project" value="TreeGrafter"/>
</dbReference>
<dbReference type="KEGG" id="rub:GBA63_04305"/>
<gene>
    <name evidence="8" type="primary">thrC</name>
    <name evidence="8" type="ORF">GBA63_04305</name>
</gene>
<keyword evidence="3 6" id="KW-0663">Pyridoxal phosphate</keyword>
<dbReference type="PANTHER" id="PTHR48078">
    <property type="entry name" value="THREONINE DEHYDRATASE, MITOCHONDRIAL-RELATED"/>
    <property type="match status" value="1"/>
</dbReference>
<dbReference type="InterPro" id="IPR036052">
    <property type="entry name" value="TrpB-like_PALP_sf"/>
</dbReference>
<dbReference type="NCBIfam" id="TIGR00260">
    <property type="entry name" value="thrC"/>
    <property type="match status" value="1"/>
</dbReference>
<feature type="modified residue" description="N6-(pyridoxal phosphate)lysine" evidence="6">
    <location>
        <position position="108"/>
    </location>
</feature>
<dbReference type="GO" id="GO:0009097">
    <property type="term" value="P:isoleucine biosynthetic process"/>
    <property type="evidence" value="ECO:0007669"/>
    <property type="project" value="TreeGrafter"/>
</dbReference>
<dbReference type="RefSeq" id="WP_166173799.1">
    <property type="nucleotide sequence ID" value="NZ_CP045119.1"/>
</dbReference>
<dbReference type="GO" id="GO:0003941">
    <property type="term" value="F:L-serine ammonia-lyase activity"/>
    <property type="evidence" value="ECO:0007669"/>
    <property type="project" value="TreeGrafter"/>
</dbReference>
<feature type="domain" description="Tryptophan synthase beta chain-like PALP" evidence="7">
    <location>
        <begin position="72"/>
        <end position="372"/>
    </location>
</feature>
<dbReference type="Proteomes" id="UP000501452">
    <property type="component" value="Chromosome"/>
</dbReference>
<dbReference type="Pfam" id="PF00291">
    <property type="entry name" value="PALP"/>
    <property type="match status" value="1"/>
</dbReference>
<dbReference type="InterPro" id="IPR050147">
    <property type="entry name" value="Ser/Thr_Dehydratase"/>
</dbReference>